<evidence type="ECO:0000256" key="1">
    <source>
        <dbReference type="SAM" id="Phobius"/>
    </source>
</evidence>
<keyword evidence="1" id="KW-1133">Transmembrane helix</keyword>
<evidence type="ECO:0008006" key="4">
    <source>
        <dbReference type="Google" id="ProtNLM"/>
    </source>
</evidence>
<feature type="transmembrane region" description="Helical" evidence="1">
    <location>
        <begin position="20"/>
        <end position="41"/>
    </location>
</feature>
<organism evidence="2 3">
    <name type="scientific">Massilia aerilata</name>
    <dbReference type="NCBI Taxonomy" id="453817"/>
    <lineage>
        <taxon>Bacteria</taxon>
        <taxon>Pseudomonadati</taxon>
        <taxon>Pseudomonadota</taxon>
        <taxon>Betaproteobacteria</taxon>
        <taxon>Burkholderiales</taxon>
        <taxon>Oxalobacteraceae</taxon>
        <taxon>Telluria group</taxon>
        <taxon>Massilia</taxon>
    </lineage>
</organism>
<gene>
    <name evidence="2" type="ORF">ACFPO9_17075</name>
</gene>
<evidence type="ECO:0000313" key="3">
    <source>
        <dbReference type="Proteomes" id="UP001596086"/>
    </source>
</evidence>
<evidence type="ECO:0000313" key="2">
    <source>
        <dbReference type="EMBL" id="MFC5550230.1"/>
    </source>
</evidence>
<protein>
    <recommendedName>
        <fullName evidence="4">DUF1622 domain-containing protein</fullName>
    </recommendedName>
</protein>
<comment type="caution">
    <text evidence="2">The sequence shown here is derived from an EMBL/GenBank/DDBJ whole genome shotgun (WGS) entry which is preliminary data.</text>
</comment>
<feature type="transmembrane region" description="Helical" evidence="1">
    <location>
        <begin position="47"/>
        <end position="71"/>
    </location>
</feature>
<proteinExistence type="predicted"/>
<dbReference type="EMBL" id="JBHSMZ010000014">
    <property type="protein sequence ID" value="MFC5550230.1"/>
    <property type="molecule type" value="Genomic_DNA"/>
</dbReference>
<accession>A0ABW0S3C5</accession>
<dbReference type="RefSeq" id="WP_379772507.1">
    <property type="nucleotide sequence ID" value="NZ_JBHSMZ010000014.1"/>
</dbReference>
<dbReference type="Proteomes" id="UP001596086">
    <property type="component" value="Unassembled WGS sequence"/>
</dbReference>
<sequence length="84" mass="9731">MRKIEEKKWYVELGELAVDVVLGLAHFFAFAIPAIAIHTFIEWLTKLGYHGLVMTALRGLELVFMAVDIYATCKYIYRKVKKTH</sequence>
<keyword evidence="1" id="KW-0812">Transmembrane</keyword>
<keyword evidence="1" id="KW-0472">Membrane</keyword>
<reference evidence="3" key="1">
    <citation type="journal article" date="2019" name="Int. J. Syst. Evol. Microbiol.">
        <title>The Global Catalogue of Microorganisms (GCM) 10K type strain sequencing project: providing services to taxonomists for standard genome sequencing and annotation.</title>
        <authorList>
            <consortium name="The Broad Institute Genomics Platform"/>
            <consortium name="The Broad Institute Genome Sequencing Center for Infectious Disease"/>
            <person name="Wu L."/>
            <person name="Ma J."/>
        </authorList>
    </citation>
    <scope>NUCLEOTIDE SEQUENCE [LARGE SCALE GENOMIC DNA]</scope>
    <source>
        <strain evidence="3">CGMCC 4.5798</strain>
    </source>
</reference>
<keyword evidence="3" id="KW-1185">Reference proteome</keyword>
<name>A0ABW0S3C5_9BURK</name>